<organism evidence="2 3">
    <name type="scientific">Achaetomium macrosporum</name>
    <dbReference type="NCBI Taxonomy" id="79813"/>
    <lineage>
        <taxon>Eukaryota</taxon>
        <taxon>Fungi</taxon>
        <taxon>Dikarya</taxon>
        <taxon>Ascomycota</taxon>
        <taxon>Pezizomycotina</taxon>
        <taxon>Sordariomycetes</taxon>
        <taxon>Sordariomycetidae</taxon>
        <taxon>Sordariales</taxon>
        <taxon>Chaetomiaceae</taxon>
        <taxon>Achaetomium</taxon>
    </lineage>
</organism>
<reference evidence="2" key="2">
    <citation type="submission" date="2023-05" db="EMBL/GenBank/DDBJ databases">
        <authorList>
            <consortium name="Lawrence Berkeley National Laboratory"/>
            <person name="Steindorff A."/>
            <person name="Hensen N."/>
            <person name="Bonometti L."/>
            <person name="Westerberg I."/>
            <person name="Brannstrom I.O."/>
            <person name="Guillou S."/>
            <person name="Cros-Aarteil S."/>
            <person name="Calhoun S."/>
            <person name="Haridas S."/>
            <person name="Kuo A."/>
            <person name="Mondo S."/>
            <person name="Pangilinan J."/>
            <person name="Riley R."/>
            <person name="Labutti K."/>
            <person name="Andreopoulos B."/>
            <person name="Lipzen A."/>
            <person name="Chen C."/>
            <person name="Yanf M."/>
            <person name="Daum C."/>
            <person name="Ng V."/>
            <person name="Clum A."/>
            <person name="Ohm R."/>
            <person name="Martin F."/>
            <person name="Silar P."/>
            <person name="Natvig D."/>
            <person name="Lalanne C."/>
            <person name="Gautier V."/>
            <person name="Ament-Velasquez S.L."/>
            <person name="Kruys A."/>
            <person name="Hutchinson M.I."/>
            <person name="Powell A.J."/>
            <person name="Barry K."/>
            <person name="Miller A.N."/>
            <person name="Grigoriev I.V."/>
            <person name="Debuchy R."/>
            <person name="Gladieux P."/>
            <person name="Thoren M.H."/>
            <person name="Johannesson H."/>
        </authorList>
    </citation>
    <scope>NUCLEOTIDE SEQUENCE</scope>
    <source>
        <strain evidence="2">CBS 532.94</strain>
    </source>
</reference>
<dbReference type="AlphaFoldDB" id="A0AAN7HCQ6"/>
<dbReference type="EMBL" id="MU860085">
    <property type="protein sequence ID" value="KAK4238713.1"/>
    <property type="molecule type" value="Genomic_DNA"/>
</dbReference>
<comment type="caution">
    <text evidence="2">The sequence shown here is derived from an EMBL/GenBank/DDBJ whole genome shotgun (WGS) entry which is preliminary data.</text>
</comment>
<gene>
    <name evidence="2" type="ORF">C8A03DRAFT_33243</name>
</gene>
<proteinExistence type="predicted"/>
<accession>A0AAN7HCQ6</accession>
<evidence type="ECO:0000256" key="1">
    <source>
        <dbReference type="SAM" id="MobiDB-lite"/>
    </source>
</evidence>
<protein>
    <submittedName>
        <fullName evidence="2">Uncharacterized protein</fullName>
    </submittedName>
</protein>
<feature type="region of interest" description="Disordered" evidence="1">
    <location>
        <begin position="1"/>
        <end position="106"/>
    </location>
</feature>
<dbReference type="Proteomes" id="UP001303760">
    <property type="component" value="Unassembled WGS sequence"/>
</dbReference>
<evidence type="ECO:0000313" key="2">
    <source>
        <dbReference type="EMBL" id="KAK4238713.1"/>
    </source>
</evidence>
<evidence type="ECO:0000313" key="3">
    <source>
        <dbReference type="Proteomes" id="UP001303760"/>
    </source>
</evidence>
<keyword evidence="3" id="KW-1185">Reference proteome</keyword>
<reference evidence="2" key="1">
    <citation type="journal article" date="2023" name="Mol. Phylogenet. Evol.">
        <title>Genome-scale phylogeny and comparative genomics of the fungal order Sordariales.</title>
        <authorList>
            <person name="Hensen N."/>
            <person name="Bonometti L."/>
            <person name="Westerberg I."/>
            <person name="Brannstrom I.O."/>
            <person name="Guillou S."/>
            <person name="Cros-Aarteil S."/>
            <person name="Calhoun S."/>
            <person name="Haridas S."/>
            <person name="Kuo A."/>
            <person name="Mondo S."/>
            <person name="Pangilinan J."/>
            <person name="Riley R."/>
            <person name="LaButti K."/>
            <person name="Andreopoulos B."/>
            <person name="Lipzen A."/>
            <person name="Chen C."/>
            <person name="Yan M."/>
            <person name="Daum C."/>
            <person name="Ng V."/>
            <person name="Clum A."/>
            <person name="Steindorff A."/>
            <person name="Ohm R.A."/>
            <person name="Martin F."/>
            <person name="Silar P."/>
            <person name="Natvig D.O."/>
            <person name="Lalanne C."/>
            <person name="Gautier V."/>
            <person name="Ament-Velasquez S.L."/>
            <person name="Kruys A."/>
            <person name="Hutchinson M.I."/>
            <person name="Powell A.J."/>
            <person name="Barry K."/>
            <person name="Miller A.N."/>
            <person name="Grigoriev I.V."/>
            <person name="Debuchy R."/>
            <person name="Gladieux P."/>
            <person name="Hiltunen Thoren M."/>
            <person name="Johannesson H."/>
        </authorList>
    </citation>
    <scope>NUCLEOTIDE SEQUENCE</scope>
    <source>
        <strain evidence="2">CBS 532.94</strain>
    </source>
</reference>
<name>A0AAN7HCQ6_9PEZI</name>
<feature type="compositionally biased region" description="Basic and acidic residues" evidence="1">
    <location>
        <begin position="78"/>
        <end position="106"/>
    </location>
</feature>
<sequence length="106" mass="11662">MLETAENKAPNQPGAPDYKAKLDEAASGAKNPPQEGESSGIIDKVSQYVPVIGKMLGKEREQEQSPAESRPSGPPVRTKHDTQIEEFIKDQHLSKKVVEPEEPRET</sequence>